<reference evidence="2" key="1">
    <citation type="submission" date="2018-06" db="EMBL/GenBank/DDBJ databases">
        <authorList>
            <person name="Zhirakovskaya E."/>
        </authorList>
    </citation>
    <scope>NUCLEOTIDE SEQUENCE</scope>
</reference>
<evidence type="ECO:0000259" key="1">
    <source>
        <dbReference type="PROSITE" id="PS50994"/>
    </source>
</evidence>
<dbReference type="InterPro" id="IPR050900">
    <property type="entry name" value="Transposase_IS3/IS150/IS904"/>
</dbReference>
<dbReference type="EMBL" id="UOFL01000199">
    <property type="protein sequence ID" value="VAW80538.1"/>
    <property type="molecule type" value="Genomic_DNA"/>
</dbReference>
<dbReference type="AlphaFoldDB" id="A0A3B0YHY1"/>
<evidence type="ECO:0000313" key="2">
    <source>
        <dbReference type="EMBL" id="VAW80538.1"/>
    </source>
</evidence>
<dbReference type="PROSITE" id="PS50994">
    <property type="entry name" value="INTEGRASE"/>
    <property type="match status" value="1"/>
</dbReference>
<dbReference type="InterPro" id="IPR001584">
    <property type="entry name" value="Integrase_cat-core"/>
</dbReference>
<dbReference type="GO" id="GO:0015074">
    <property type="term" value="P:DNA integration"/>
    <property type="evidence" value="ECO:0007669"/>
    <property type="project" value="InterPro"/>
</dbReference>
<protein>
    <submittedName>
        <fullName evidence="2">Mobile element protein</fullName>
    </submittedName>
</protein>
<feature type="domain" description="Integrase catalytic" evidence="1">
    <location>
        <begin position="115"/>
        <end position="275"/>
    </location>
</feature>
<dbReference type="InterPro" id="IPR025948">
    <property type="entry name" value="HTH-like_dom"/>
</dbReference>
<organism evidence="2">
    <name type="scientific">hydrothermal vent metagenome</name>
    <dbReference type="NCBI Taxonomy" id="652676"/>
    <lineage>
        <taxon>unclassified sequences</taxon>
        <taxon>metagenomes</taxon>
        <taxon>ecological metagenomes</taxon>
    </lineage>
</organism>
<dbReference type="PANTHER" id="PTHR46889">
    <property type="entry name" value="TRANSPOSASE INSF FOR INSERTION SEQUENCE IS3B-RELATED"/>
    <property type="match status" value="1"/>
</dbReference>
<dbReference type="Gene3D" id="3.30.420.10">
    <property type="entry name" value="Ribonuclease H-like superfamily/Ribonuclease H"/>
    <property type="match status" value="1"/>
</dbReference>
<dbReference type="Pfam" id="PF00665">
    <property type="entry name" value="rve"/>
    <property type="match status" value="1"/>
</dbReference>
<sequence length="275" mass="31908">MKERKKLIDRDSAVSLRKQSNLLGVCRSSLYFEPKGESDFNLSMMKLIDKHHLEHPAKGVLQMSDYLNGLGYKVNDKRVRRLMRLQCIEAIYPKQNLSKRGLIKYIKPYLLRGLIIDRPNQVWAIDITYIPMEQGFMYLSAVIDLYSRFVVGWRLSNSLEAATQTELINQCIAEHGTPQIINSDQGSQYTSPQWEACLQSHGVKISMDGKGRATDNAFIERLWRTVKQEYVYLNPEKDTRALYNGLKTFFEYYNNERTHQGIGRKLPVQMYLKAA</sequence>
<dbReference type="PANTHER" id="PTHR46889:SF5">
    <property type="entry name" value="INTEGRASE PROTEIN"/>
    <property type="match status" value="1"/>
</dbReference>
<dbReference type="InterPro" id="IPR048020">
    <property type="entry name" value="Transpos_IS3"/>
</dbReference>
<dbReference type="Pfam" id="PF13276">
    <property type="entry name" value="HTH_21"/>
    <property type="match status" value="1"/>
</dbReference>
<name>A0A3B0YHY1_9ZZZZ</name>
<proteinExistence type="predicted"/>
<dbReference type="InterPro" id="IPR036397">
    <property type="entry name" value="RNaseH_sf"/>
</dbReference>
<gene>
    <name evidence="2" type="ORF">MNBD_GAMMA12-1824</name>
</gene>
<dbReference type="NCBIfam" id="NF033516">
    <property type="entry name" value="transpos_IS3"/>
    <property type="match status" value="1"/>
</dbReference>
<dbReference type="InterPro" id="IPR012337">
    <property type="entry name" value="RNaseH-like_sf"/>
</dbReference>
<dbReference type="GO" id="GO:0003676">
    <property type="term" value="F:nucleic acid binding"/>
    <property type="evidence" value="ECO:0007669"/>
    <property type="project" value="InterPro"/>
</dbReference>
<dbReference type="SUPFAM" id="SSF53098">
    <property type="entry name" value="Ribonuclease H-like"/>
    <property type="match status" value="1"/>
</dbReference>
<accession>A0A3B0YHY1</accession>